<feature type="repeat" description="TPR" evidence="3">
    <location>
        <begin position="253"/>
        <end position="286"/>
    </location>
</feature>
<evidence type="ECO:0000256" key="1">
    <source>
        <dbReference type="ARBA" id="ARBA00022737"/>
    </source>
</evidence>
<dbReference type="InterPro" id="IPR051012">
    <property type="entry name" value="CellSynth/LPSAsmb/PSIAsmb"/>
</dbReference>
<keyword evidence="2 3" id="KW-0802">TPR repeat</keyword>
<dbReference type="InterPro" id="IPR011990">
    <property type="entry name" value="TPR-like_helical_dom_sf"/>
</dbReference>
<organism evidence="4 5">
    <name type="scientific">Pedobacter cryoconitis</name>
    <dbReference type="NCBI Taxonomy" id="188932"/>
    <lineage>
        <taxon>Bacteria</taxon>
        <taxon>Pseudomonadati</taxon>
        <taxon>Bacteroidota</taxon>
        <taxon>Sphingobacteriia</taxon>
        <taxon>Sphingobacteriales</taxon>
        <taxon>Sphingobacteriaceae</taxon>
        <taxon>Pedobacter</taxon>
    </lineage>
</organism>
<dbReference type="PANTHER" id="PTHR45586">
    <property type="entry name" value="TPR REPEAT-CONTAINING PROTEIN PA4667"/>
    <property type="match status" value="1"/>
</dbReference>
<reference evidence="4 5" key="1">
    <citation type="submission" date="2020-08" db="EMBL/GenBank/DDBJ databases">
        <title>Genomic Encyclopedia of Type Strains, Phase IV (KMG-V): Genome sequencing to study the core and pangenomes of soil and plant-associated prokaryotes.</title>
        <authorList>
            <person name="Whitman W."/>
        </authorList>
    </citation>
    <scope>NUCLEOTIDE SEQUENCE [LARGE SCALE GENOMIC DNA]</scope>
    <source>
        <strain evidence="4 5">M2T3</strain>
    </source>
</reference>
<proteinExistence type="predicted"/>
<dbReference type="RefSeq" id="WP_184627546.1">
    <property type="nucleotide sequence ID" value="NZ_JACHCC010000010.1"/>
</dbReference>
<keyword evidence="1" id="KW-0677">Repeat</keyword>
<dbReference type="PROSITE" id="PS50005">
    <property type="entry name" value="TPR"/>
    <property type="match status" value="2"/>
</dbReference>
<dbReference type="SMART" id="SM00028">
    <property type="entry name" value="TPR"/>
    <property type="match status" value="4"/>
</dbReference>
<evidence type="ECO:0000313" key="5">
    <source>
        <dbReference type="Proteomes" id="UP000521017"/>
    </source>
</evidence>
<dbReference type="Proteomes" id="UP000521017">
    <property type="component" value="Unassembled WGS sequence"/>
</dbReference>
<dbReference type="Pfam" id="PF13181">
    <property type="entry name" value="TPR_8"/>
    <property type="match status" value="1"/>
</dbReference>
<dbReference type="SUPFAM" id="SSF81901">
    <property type="entry name" value="HCP-like"/>
    <property type="match status" value="1"/>
</dbReference>
<accession>A0A7X0J7B6</accession>
<dbReference type="EMBL" id="JACHCC010000010">
    <property type="protein sequence ID" value="MBB6501622.1"/>
    <property type="molecule type" value="Genomic_DNA"/>
</dbReference>
<name>A0A7X0J7B6_9SPHI</name>
<dbReference type="PANTHER" id="PTHR45586:SF1">
    <property type="entry name" value="LIPOPOLYSACCHARIDE ASSEMBLY PROTEIN B"/>
    <property type="match status" value="1"/>
</dbReference>
<evidence type="ECO:0000256" key="2">
    <source>
        <dbReference type="ARBA" id="ARBA00022803"/>
    </source>
</evidence>
<dbReference type="InterPro" id="IPR019734">
    <property type="entry name" value="TPR_rpt"/>
</dbReference>
<comment type="caution">
    <text evidence="4">The sequence shown here is derived from an EMBL/GenBank/DDBJ whole genome shotgun (WGS) entry which is preliminary data.</text>
</comment>
<dbReference type="Pfam" id="PF13424">
    <property type="entry name" value="TPR_12"/>
    <property type="match status" value="1"/>
</dbReference>
<feature type="repeat" description="TPR" evidence="3">
    <location>
        <begin position="174"/>
        <end position="207"/>
    </location>
</feature>
<evidence type="ECO:0000256" key="3">
    <source>
        <dbReference type="PROSITE-ProRule" id="PRU00339"/>
    </source>
</evidence>
<protein>
    <submittedName>
        <fullName evidence="4">Tetratricopeptide (TPR) repeat protein</fullName>
    </submittedName>
</protein>
<dbReference type="Gene3D" id="1.25.40.10">
    <property type="entry name" value="Tetratricopeptide repeat domain"/>
    <property type="match status" value="1"/>
</dbReference>
<dbReference type="AlphaFoldDB" id="A0A7X0J7B6"/>
<evidence type="ECO:0000313" key="4">
    <source>
        <dbReference type="EMBL" id="MBB6501622.1"/>
    </source>
</evidence>
<gene>
    <name evidence="4" type="ORF">HDF25_003797</name>
</gene>
<sequence>MLVYSPEEEEVFFDQIDQVYTLTESQNLEEAEALLLKIDSSIPHPKENCSVGSILLDSIFSFYEQTGKVEKALPHFLKETEYLQEKMKTGIVKSSGHFITTGSIYYVLGDLDKARVYFKIAHSLGKNSIFHDFNADFLHMAVVSDTEFEEFKRNFVLAENLPQEELTDEQQDQMEEYCDQGNLEMDAENFEKAAEWFQKALDVLPEPKEDWEAAGWVSASCGDAYFNAGKYKEALEQLLLAHEIYSSEEDVNPFVLLRLGETYFELGDHENAKKNLLTAYQMEGADLFEDDKKYLNYLKTQHKL</sequence>